<comment type="caution">
    <text evidence="3">The sequence shown here is derived from an EMBL/GenBank/DDBJ whole genome shotgun (WGS) entry which is preliminary data.</text>
</comment>
<dbReference type="Pfam" id="PF23207">
    <property type="entry name" value="PH_SPO71"/>
    <property type="match status" value="1"/>
</dbReference>
<dbReference type="PANTHER" id="PTHR28076">
    <property type="entry name" value="SPORULATION-SPECIFIC PROTEIN 71"/>
    <property type="match status" value="1"/>
</dbReference>
<gene>
    <name evidence="3" type="ORF">H4R20_003204</name>
</gene>
<name>A0A9W8LTY5_9FUNG</name>
<feature type="region of interest" description="Disordered" evidence="1">
    <location>
        <begin position="1102"/>
        <end position="1127"/>
    </location>
</feature>
<feature type="compositionally biased region" description="Low complexity" evidence="1">
    <location>
        <begin position="123"/>
        <end position="138"/>
    </location>
</feature>
<evidence type="ECO:0000256" key="1">
    <source>
        <dbReference type="SAM" id="MobiDB-lite"/>
    </source>
</evidence>
<feature type="domain" description="Prospore membrane adapter protein SPO71 PH" evidence="2">
    <location>
        <begin position="433"/>
        <end position="579"/>
    </location>
</feature>
<dbReference type="PANTHER" id="PTHR28076:SF1">
    <property type="entry name" value="PROSPORE MEMBRANE ADAPTER PROTEIN SPO71"/>
    <property type="match status" value="1"/>
</dbReference>
<feature type="compositionally biased region" description="Polar residues" evidence="1">
    <location>
        <begin position="283"/>
        <end position="294"/>
    </location>
</feature>
<feature type="compositionally biased region" description="Low complexity" evidence="1">
    <location>
        <begin position="199"/>
        <end position="222"/>
    </location>
</feature>
<feature type="region of interest" description="Disordered" evidence="1">
    <location>
        <begin position="352"/>
        <end position="376"/>
    </location>
</feature>
<sequence>MAGNAEAGFECPVTAHKQPFAPVLLDTEPTKDNVFWRTHGRGRHGHSEQGECEPVRAFIGPLGTDWMQQHQRWWVRTAGRLEAKESKGKKIRRRVHKPSSLLDSSRELFSETRSHKHRRNRWSLGSASSPSQSEASDAGALSAQESDWSSLLLDSDDDGNSSDDSIARAEAVPHNEQLDNAHATLLSPETPRPPGSGPGRNSIPMPVLSSSPHQPPLLSAPLHGSSSAAEHADGATQSHARRRSSMNTLKGLFRRHSTTRPKPRTTSDASEAGNRRSLDTILSVPSRSESTQDAASLKQGRGRATSASQVAIATGGLNTNEQALATRNSVDGNLISPRLASLRRLAVTRGSRSSTWQTPADSDVAKGGMIEPLPPTGSISPADIQFQLMRMAGRIDTSASRTSSRVFRSHRAVVAKIKAHYTRHAQLSETTVILSTRAVVRREVVSKEAISERYNEATYRQFRESTQEWAEMWLALTKRGILFYLASKKRPTVAVLFPPYGPIAPRVSLFSTLDMSLGIVFQKHRSSSSAAADAKAKGAAGGASMEDSESGKGALHAVIIKFPSSQVACEWYREIGQALLVGRVMYPSHFLNDIPPAAQPPPTTVLVNVPEMGIKVQVKLGQHSMEVPSSVLLGGADDALLERQWRCETTTAWHVRREVANLLLSDKVVGPTMREWLDAERDGRLTIGMAWRRYDRLDWIMPCGALDAQGNFKVDSVNDKVIGPQLLEGTHTLELRLLEHYPDSVSVNGDTTHEPVGVEGFVLLKRDKKRRTEIVTYRPALLTSHDSFLFFIHAPRAVRHLDICDNHSSSQPQSAGVLHESNTLRASYSPRHEHEGVVRKSLDAPGQDQDIRYYHPDERNCSKQVSMAKYMVNITEVEQIVPVLQDSDDVDLDEAQPSAENNDAGSVVSGQTTGAATQDTRTSHRERAKGKLRGLLRSKKNRESACKFKLVTRTGAEVVLWAANERCMREWVRRLTELRFYWINRLVADFALNSQVCMLNYSIQGRSSDLHGELEWNDEGSWAERAVWNACLMLGCRNIIKAGILYRKQHRHQGMRKVFCILTKGRLVEFEYPRAPTDPRQTALAELMIRNNASMSEVFRGIRDSGNSQPKTADAPEPTAEAAANKGASNSDASLLFAKSRSLSLRQCYVVSRFTDDLSTHDIMCEPWVRTDIGNYNGLRLADRVYADGIISHELITDCIFTVWRPTFVPQILRSSVNPELKHIPEDLSDASELSTDERLPVNAA</sequence>
<feature type="compositionally biased region" description="Low complexity" evidence="1">
    <location>
        <begin position="1112"/>
        <end position="1124"/>
    </location>
</feature>
<dbReference type="Proteomes" id="UP001140094">
    <property type="component" value="Unassembled WGS sequence"/>
</dbReference>
<reference evidence="3" key="1">
    <citation type="submission" date="2022-07" db="EMBL/GenBank/DDBJ databases">
        <title>Phylogenomic reconstructions and comparative analyses of Kickxellomycotina fungi.</title>
        <authorList>
            <person name="Reynolds N.K."/>
            <person name="Stajich J.E."/>
            <person name="Barry K."/>
            <person name="Grigoriev I.V."/>
            <person name="Crous P."/>
            <person name="Smith M.E."/>
        </authorList>
    </citation>
    <scope>NUCLEOTIDE SEQUENCE</scope>
    <source>
        <strain evidence="3">NRRL 1565</strain>
    </source>
</reference>
<proteinExistence type="predicted"/>
<feature type="compositionally biased region" description="Polar residues" evidence="1">
    <location>
        <begin position="898"/>
        <end position="920"/>
    </location>
</feature>
<dbReference type="OrthoDB" id="5579281at2759"/>
<evidence type="ECO:0000313" key="4">
    <source>
        <dbReference type="Proteomes" id="UP001140094"/>
    </source>
</evidence>
<feature type="non-terminal residue" evidence="3">
    <location>
        <position position="1245"/>
    </location>
</feature>
<evidence type="ECO:0000259" key="2">
    <source>
        <dbReference type="Pfam" id="PF23207"/>
    </source>
</evidence>
<dbReference type="InterPro" id="IPR057379">
    <property type="entry name" value="PH_SPO71"/>
</dbReference>
<dbReference type="GO" id="GO:1902657">
    <property type="term" value="P:protein localization to prospore membrane"/>
    <property type="evidence" value="ECO:0007669"/>
    <property type="project" value="InterPro"/>
</dbReference>
<feature type="region of interest" description="Disordered" evidence="1">
    <location>
        <begin position="893"/>
        <end position="928"/>
    </location>
</feature>
<feature type="compositionally biased region" description="Basic residues" evidence="1">
    <location>
        <begin position="252"/>
        <end position="263"/>
    </location>
</feature>
<protein>
    <recommendedName>
        <fullName evidence="2">Prospore membrane adapter protein SPO71 PH domain-containing protein</fullName>
    </recommendedName>
</protein>
<accession>A0A9W8LTY5</accession>
<feature type="region of interest" description="Disordered" evidence="1">
    <location>
        <begin position="106"/>
        <end position="146"/>
    </location>
</feature>
<dbReference type="AlphaFoldDB" id="A0A9W8LTY5"/>
<dbReference type="EMBL" id="JANBUO010000630">
    <property type="protein sequence ID" value="KAJ2802639.1"/>
    <property type="molecule type" value="Genomic_DNA"/>
</dbReference>
<evidence type="ECO:0000313" key="3">
    <source>
        <dbReference type="EMBL" id="KAJ2802639.1"/>
    </source>
</evidence>
<keyword evidence="4" id="KW-1185">Reference proteome</keyword>
<organism evidence="3 4">
    <name type="scientific">Coemansia guatemalensis</name>
    <dbReference type="NCBI Taxonomy" id="2761395"/>
    <lineage>
        <taxon>Eukaryota</taxon>
        <taxon>Fungi</taxon>
        <taxon>Fungi incertae sedis</taxon>
        <taxon>Zoopagomycota</taxon>
        <taxon>Kickxellomycotina</taxon>
        <taxon>Kickxellomycetes</taxon>
        <taxon>Kickxellales</taxon>
        <taxon>Kickxellaceae</taxon>
        <taxon>Coemansia</taxon>
    </lineage>
</organism>
<dbReference type="InterPro" id="IPR040345">
    <property type="entry name" value="Mug56/Spo71"/>
</dbReference>
<feature type="region of interest" description="Disordered" evidence="1">
    <location>
        <begin position="185"/>
        <end position="304"/>
    </location>
</feature>